<feature type="transmembrane region" description="Helical" evidence="5">
    <location>
        <begin position="297"/>
        <end position="312"/>
    </location>
</feature>
<feature type="transmembrane region" description="Helical" evidence="5">
    <location>
        <begin position="237"/>
        <end position="260"/>
    </location>
</feature>
<proteinExistence type="predicted"/>
<gene>
    <name evidence="7" type="ORF">SAMN05216404_11562</name>
</gene>
<evidence type="ECO:0000256" key="5">
    <source>
        <dbReference type="SAM" id="Phobius"/>
    </source>
</evidence>
<feature type="transmembrane region" description="Helical" evidence="5">
    <location>
        <begin position="108"/>
        <end position="127"/>
    </location>
</feature>
<feature type="transmembrane region" description="Helical" evidence="5">
    <location>
        <begin position="81"/>
        <end position="101"/>
    </location>
</feature>
<comment type="subcellular location">
    <subcellularLocation>
        <location evidence="1">Membrane</location>
        <topology evidence="1">Multi-pass membrane protein</topology>
    </subcellularLocation>
</comment>
<evidence type="ECO:0000259" key="6">
    <source>
        <dbReference type="Pfam" id="PF01699"/>
    </source>
</evidence>
<keyword evidence="3 5" id="KW-1133">Transmembrane helix</keyword>
<feature type="domain" description="Sodium/calcium exchanger membrane region" evidence="6">
    <location>
        <begin position="175"/>
        <end position="311"/>
    </location>
</feature>
<dbReference type="GO" id="GO:0006874">
    <property type="term" value="P:intracellular calcium ion homeostasis"/>
    <property type="evidence" value="ECO:0007669"/>
    <property type="project" value="TreeGrafter"/>
</dbReference>
<dbReference type="PANTHER" id="PTHR10846:SF8">
    <property type="entry name" value="INNER MEMBRANE PROTEIN YRBG"/>
    <property type="match status" value="1"/>
</dbReference>
<dbReference type="InterPro" id="IPR044880">
    <property type="entry name" value="NCX_ion-bd_dom_sf"/>
</dbReference>
<dbReference type="InterPro" id="IPR004481">
    <property type="entry name" value="K/Na/Ca-exchanger"/>
</dbReference>
<dbReference type="Proteomes" id="UP000183898">
    <property type="component" value="Unassembled WGS sequence"/>
</dbReference>
<evidence type="ECO:0000313" key="8">
    <source>
        <dbReference type="Proteomes" id="UP000183898"/>
    </source>
</evidence>
<feature type="transmembrane region" description="Helical" evidence="5">
    <location>
        <begin position="171"/>
        <end position="192"/>
    </location>
</feature>
<dbReference type="Gene3D" id="1.20.1420.30">
    <property type="entry name" value="NCX, central ion-binding region"/>
    <property type="match status" value="1"/>
</dbReference>
<reference evidence="7 8" key="1">
    <citation type="submission" date="2016-10" db="EMBL/GenBank/DDBJ databases">
        <authorList>
            <person name="de Groot N.N."/>
        </authorList>
    </citation>
    <scope>NUCLEOTIDE SEQUENCE [LARGE SCALE GENOMIC DNA]</scope>
    <source>
        <strain evidence="7 8">Nl18</strain>
    </source>
</reference>
<dbReference type="Pfam" id="PF01699">
    <property type="entry name" value="Na_Ca_ex"/>
    <property type="match status" value="2"/>
</dbReference>
<evidence type="ECO:0000256" key="4">
    <source>
        <dbReference type="ARBA" id="ARBA00023136"/>
    </source>
</evidence>
<feature type="transmembrane region" description="Helical" evidence="5">
    <location>
        <begin position="266"/>
        <end position="285"/>
    </location>
</feature>
<dbReference type="EMBL" id="FOCT01000015">
    <property type="protein sequence ID" value="SEO25806.1"/>
    <property type="molecule type" value="Genomic_DNA"/>
</dbReference>
<dbReference type="GO" id="GO:0005262">
    <property type="term" value="F:calcium channel activity"/>
    <property type="evidence" value="ECO:0007669"/>
    <property type="project" value="TreeGrafter"/>
</dbReference>
<feature type="transmembrane region" description="Helical" evidence="5">
    <location>
        <begin position="198"/>
        <end position="216"/>
    </location>
</feature>
<keyword evidence="4 5" id="KW-0472">Membrane</keyword>
<dbReference type="GO" id="GO:0008273">
    <property type="term" value="F:calcium, potassium:sodium antiporter activity"/>
    <property type="evidence" value="ECO:0007669"/>
    <property type="project" value="TreeGrafter"/>
</dbReference>
<dbReference type="AlphaFoldDB" id="A0A1H8N8C9"/>
<name>A0A1H8N8C9_9PROT</name>
<dbReference type="PANTHER" id="PTHR10846">
    <property type="entry name" value="SODIUM/POTASSIUM/CALCIUM EXCHANGER"/>
    <property type="match status" value="1"/>
</dbReference>
<dbReference type="RefSeq" id="WP_074748766.1">
    <property type="nucleotide sequence ID" value="NZ_FOCT01000015.1"/>
</dbReference>
<evidence type="ECO:0000313" key="7">
    <source>
        <dbReference type="EMBL" id="SEO25806.1"/>
    </source>
</evidence>
<sequence>MPLSTTDLLALLAAIPLAALGGECFLKGMLGLTFWLRLPKFLMATSLAAFATSSPELTVSTMAALEGKPEIGLGDALGGNVVNMALILGLALLFGALPVRLFELRRDFILALFVPILTLMLASDGILSHADGILLLALFIVWLTLIAKQAIGHRQKTLLADTTYTSSVRPIYASLLLLVGLACLLLAGYFFITGASGIATAFGVHGYIIGATLVALGTSLPELVTTLLSRWHGHDDVGLGILLGSNLFNGLAIVGVTAIIHPIHAPFSKVAVALIFGTLAVLLILPRDNVISRQRGFGLLAAYIAYVLLILMH</sequence>
<keyword evidence="2 5" id="KW-0812">Transmembrane</keyword>
<organism evidence="7 8">
    <name type="scientific">Nitrosospira multiformis</name>
    <dbReference type="NCBI Taxonomy" id="1231"/>
    <lineage>
        <taxon>Bacteria</taxon>
        <taxon>Pseudomonadati</taxon>
        <taxon>Pseudomonadota</taxon>
        <taxon>Betaproteobacteria</taxon>
        <taxon>Nitrosomonadales</taxon>
        <taxon>Nitrosomonadaceae</taxon>
        <taxon>Nitrosospira</taxon>
    </lineage>
</organism>
<dbReference type="InterPro" id="IPR004837">
    <property type="entry name" value="NaCa_Exmemb"/>
</dbReference>
<evidence type="ECO:0000256" key="1">
    <source>
        <dbReference type="ARBA" id="ARBA00004141"/>
    </source>
</evidence>
<evidence type="ECO:0000256" key="2">
    <source>
        <dbReference type="ARBA" id="ARBA00022692"/>
    </source>
</evidence>
<accession>A0A1H8N8C9</accession>
<protein>
    <submittedName>
        <fullName evidence="7">Cation:H+ antiporter</fullName>
    </submittedName>
</protein>
<feature type="domain" description="Sodium/calcium exchanger membrane region" evidence="6">
    <location>
        <begin position="8"/>
        <end position="146"/>
    </location>
</feature>
<dbReference type="GO" id="GO:0005886">
    <property type="term" value="C:plasma membrane"/>
    <property type="evidence" value="ECO:0007669"/>
    <property type="project" value="TreeGrafter"/>
</dbReference>
<feature type="transmembrane region" description="Helical" evidence="5">
    <location>
        <begin position="133"/>
        <end position="151"/>
    </location>
</feature>
<evidence type="ECO:0000256" key="3">
    <source>
        <dbReference type="ARBA" id="ARBA00022989"/>
    </source>
</evidence>